<comment type="caution">
    <text evidence="2">The sequence shown here is derived from an EMBL/GenBank/DDBJ whole genome shotgun (WGS) entry which is preliminary data.</text>
</comment>
<dbReference type="Pfam" id="PF01841">
    <property type="entry name" value="Transglut_core"/>
    <property type="match status" value="1"/>
</dbReference>
<name>A0A367R5A0_NOSPU</name>
<organism evidence="2 3">
    <name type="scientific">Nostoc punctiforme NIES-2108</name>
    <dbReference type="NCBI Taxonomy" id="1356359"/>
    <lineage>
        <taxon>Bacteria</taxon>
        <taxon>Bacillati</taxon>
        <taxon>Cyanobacteriota</taxon>
        <taxon>Cyanophyceae</taxon>
        <taxon>Nostocales</taxon>
        <taxon>Nostocaceae</taxon>
        <taxon>Nostoc</taxon>
    </lineage>
</organism>
<evidence type="ECO:0000313" key="2">
    <source>
        <dbReference type="EMBL" id="RCJ30622.1"/>
    </source>
</evidence>
<dbReference type="SMART" id="SM00460">
    <property type="entry name" value="TGc"/>
    <property type="match status" value="1"/>
</dbReference>
<proteinExistence type="predicted"/>
<protein>
    <submittedName>
        <fullName evidence="2">Transglutaminase</fullName>
    </submittedName>
</protein>
<dbReference type="Proteomes" id="UP000252085">
    <property type="component" value="Unassembled WGS sequence"/>
</dbReference>
<reference evidence="2 3" key="1">
    <citation type="submission" date="2016-04" db="EMBL/GenBank/DDBJ databases">
        <authorList>
            <person name="Evans L.H."/>
            <person name="Alamgir A."/>
            <person name="Owens N."/>
            <person name="Weber N.D."/>
            <person name="Virtaneva K."/>
            <person name="Barbian K."/>
            <person name="Babar A."/>
            <person name="Rosenke K."/>
        </authorList>
    </citation>
    <scope>NUCLEOTIDE SEQUENCE [LARGE SCALE GENOMIC DNA]</scope>
    <source>
        <strain evidence="2">NIES-2108</strain>
    </source>
</reference>
<sequence length="296" mass="34170">MTLQQQILDFYSRPTGMTSAGEFASMLNTLPNDVAALVRIVQGLGVYDVVAPDFYDFNIPDERKNEIHIRSIEKMLDRLFAIDDQLLTVARPVEKRLVCRCRNFSLLLLSMLRAKGIPARLRCGFAAYFKRGYFEDHWVCEYWNAAKKRWILVDAQLDEVWQENLMIDFDILDVPRSSFLVAGDAWAECRTGEADPSKFGIAFADLYGLWFVAGNLVRDVAALNKMEMLPWDIWGVQLQPDEPINDEHLEFFDKLTAFSCNPDVSFDELHKFYEENDDLRVPTTVFNSLLNRVEMV</sequence>
<dbReference type="AlphaFoldDB" id="A0A367R5A0"/>
<evidence type="ECO:0000313" key="3">
    <source>
        <dbReference type="Proteomes" id="UP000252085"/>
    </source>
</evidence>
<dbReference type="Gene3D" id="3.10.620.30">
    <property type="match status" value="1"/>
</dbReference>
<dbReference type="EMBL" id="LXQE01000185">
    <property type="protein sequence ID" value="RCJ30622.1"/>
    <property type="molecule type" value="Genomic_DNA"/>
</dbReference>
<accession>A0A367R5A0</accession>
<dbReference type="InterPro" id="IPR038765">
    <property type="entry name" value="Papain-like_cys_pep_sf"/>
</dbReference>
<dbReference type="InterPro" id="IPR002931">
    <property type="entry name" value="Transglutaminase-like"/>
</dbReference>
<gene>
    <name evidence="2" type="ORF">A6769_33030</name>
</gene>
<feature type="domain" description="Transglutaminase-like" evidence="1">
    <location>
        <begin position="93"/>
        <end position="157"/>
    </location>
</feature>
<evidence type="ECO:0000259" key="1">
    <source>
        <dbReference type="SMART" id="SM00460"/>
    </source>
</evidence>
<dbReference type="SUPFAM" id="SSF54001">
    <property type="entry name" value="Cysteine proteinases"/>
    <property type="match status" value="1"/>
</dbReference>